<evidence type="ECO:0000256" key="11">
    <source>
        <dbReference type="ARBA" id="ARBA00029774"/>
    </source>
</evidence>
<comment type="function">
    <text evidence="13">Required for the formation of a threonylcarbamoyl group on adenosine at position 37 (t(6)A37) in tRNAs that read codons beginning with adenine.</text>
</comment>
<dbReference type="PIRSF" id="PIRSF004930">
    <property type="entry name" value="Tln_factor_SUA5"/>
    <property type="match status" value="1"/>
</dbReference>
<protein>
    <recommendedName>
        <fullName evidence="4 13">Threonylcarbamoyl-AMP synthase</fullName>
        <shortName evidence="13">TC-AMP synthase</shortName>
        <ecNumber evidence="3 13">2.7.7.87</ecNumber>
    </recommendedName>
    <alternativeName>
        <fullName evidence="11 13">L-threonylcarbamoyladenylate synthase</fullName>
    </alternativeName>
</protein>
<evidence type="ECO:0000256" key="1">
    <source>
        <dbReference type="ARBA" id="ARBA00004496"/>
    </source>
</evidence>
<dbReference type="SUPFAM" id="SSF55821">
    <property type="entry name" value="YrdC/RibB"/>
    <property type="match status" value="1"/>
</dbReference>
<dbReference type="FunFam" id="3.90.870.10:FF:000009">
    <property type="entry name" value="Threonylcarbamoyl-AMP synthase, putative"/>
    <property type="match status" value="1"/>
</dbReference>
<dbReference type="PROSITE" id="PS51163">
    <property type="entry name" value="YRDC"/>
    <property type="match status" value="1"/>
</dbReference>
<comment type="subcellular location">
    <subcellularLocation>
        <location evidence="1 13">Cytoplasm</location>
    </subcellularLocation>
</comment>
<feature type="binding site" evidence="14">
    <location>
        <position position="37"/>
    </location>
    <ligand>
        <name>L-threonine</name>
        <dbReference type="ChEBI" id="CHEBI:57926"/>
    </ligand>
</feature>
<gene>
    <name evidence="16" type="ORF">FIL88_13550</name>
</gene>
<proteinExistence type="inferred from homology"/>
<dbReference type="Proteomes" id="UP000315816">
    <property type="component" value="Unassembled WGS sequence"/>
</dbReference>
<evidence type="ECO:0000256" key="6">
    <source>
        <dbReference type="ARBA" id="ARBA00022679"/>
    </source>
</evidence>
<dbReference type="GO" id="GO:0061710">
    <property type="term" value="F:L-threonylcarbamoyladenylate synthase"/>
    <property type="evidence" value="ECO:0007669"/>
    <property type="project" value="UniProtKB-EC"/>
</dbReference>
<dbReference type="RefSeq" id="WP_142854413.1">
    <property type="nucleotide sequence ID" value="NZ_FXWW01000008.1"/>
</dbReference>
<dbReference type="PANTHER" id="PTHR17490">
    <property type="entry name" value="SUA5"/>
    <property type="match status" value="1"/>
</dbReference>
<feature type="binding site" evidence="14">
    <location>
        <position position="154"/>
    </location>
    <ligand>
        <name>ATP</name>
        <dbReference type="ChEBI" id="CHEBI:30616"/>
    </ligand>
</feature>
<dbReference type="InterPro" id="IPR005145">
    <property type="entry name" value="Sua5_C"/>
</dbReference>
<evidence type="ECO:0000256" key="5">
    <source>
        <dbReference type="ARBA" id="ARBA00022490"/>
    </source>
</evidence>
<evidence type="ECO:0000313" key="16">
    <source>
        <dbReference type="EMBL" id="TQV66382.1"/>
    </source>
</evidence>
<dbReference type="Gene3D" id="3.90.870.10">
    <property type="entry name" value="DHBP synthase"/>
    <property type="match status" value="1"/>
</dbReference>
<dbReference type="Pfam" id="PF03481">
    <property type="entry name" value="Sua5_C"/>
    <property type="match status" value="1"/>
</dbReference>
<feature type="binding site" evidence="14">
    <location>
        <position position="184"/>
    </location>
    <ligand>
        <name>L-threonine</name>
        <dbReference type="ChEBI" id="CHEBI:57926"/>
    </ligand>
</feature>
<dbReference type="Gene3D" id="3.40.50.11030">
    <property type="entry name" value="Threonylcarbamoyl-AMP synthase, C-terminal domain"/>
    <property type="match status" value="1"/>
</dbReference>
<accession>A0A545SN16</accession>
<feature type="binding site" evidence="14">
    <location>
        <position position="233"/>
    </location>
    <ligand>
        <name>ATP</name>
        <dbReference type="ChEBI" id="CHEBI:30616"/>
    </ligand>
</feature>
<dbReference type="InterPro" id="IPR006070">
    <property type="entry name" value="Sua5-like_dom"/>
</dbReference>
<dbReference type="GO" id="GO:0000049">
    <property type="term" value="F:tRNA binding"/>
    <property type="evidence" value="ECO:0007669"/>
    <property type="project" value="TreeGrafter"/>
</dbReference>
<dbReference type="Pfam" id="PF01300">
    <property type="entry name" value="Sua5_yciO_yrdC"/>
    <property type="match status" value="1"/>
</dbReference>
<dbReference type="GO" id="GO:0005737">
    <property type="term" value="C:cytoplasm"/>
    <property type="evidence" value="ECO:0007669"/>
    <property type="project" value="UniProtKB-SubCell"/>
</dbReference>
<feature type="binding site" evidence="14">
    <location>
        <position position="64"/>
    </location>
    <ligand>
        <name>ATP</name>
        <dbReference type="ChEBI" id="CHEBI:30616"/>
    </ligand>
</feature>
<evidence type="ECO:0000313" key="17">
    <source>
        <dbReference type="Proteomes" id="UP000315816"/>
    </source>
</evidence>
<comment type="caution">
    <text evidence="16">The sequence shown here is derived from an EMBL/GenBank/DDBJ whole genome shotgun (WGS) entry which is preliminary data.</text>
</comment>
<comment type="catalytic activity">
    <reaction evidence="12 13">
        <text>L-threonine + hydrogencarbonate + ATP = L-threonylcarbamoyladenylate + diphosphate + H2O</text>
        <dbReference type="Rhea" id="RHEA:36407"/>
        <dbReference type="ChEBI" id="CHEBI:15377"/>
        <dbReference type="ChEBI" id="CHEBI:17544"/>
        <dbReference type="ChEBI" id="CHEBI:30616"/>
        <dbReference type="ChEBI" id="CHEBI:33019"/>
        <dbReference type="ChEBI" id="CHEBI:57926"/>
        <dbReference type="ChEBI" id="CHEBI:73682"/>
        <dbReference type="EC" id="2.7.7.87"/>
    </reaction>
</comment>
<keyword evidence="6 13" id="KW-0808">Transferase</keyword>
<name>A0A545SN16_9RHOB</name>
<feature type="binding site" evidence="14">
    <location>
        <position position="146"/>
    </location>
    <ligand>
        <name>ATP</name>
        <dbReference type="ChEBI" id="CHEBI:30616"/>
    </ligand>
</feature>
<keyword evidence="17" id="KW-1185">Reference proteome</keyword>
<keyword evidence="5 13" id="KW-0963">Cytoplasm</keyword>
<dbReference type="EMBL" id="VICH01000010">
    <property type="protein sequence ID" value="TQV66382.1"/>
    <property type="molecule type" value="Genomic_DNA"/>
</dbReference>
<feature type="binding site" evidence="14">
    <location>
        <position position="197"/>
    </location>
    <ligand>
        <name>ATP</name>
        <dbReference type="ChEBI" id="CHEBI:30616"/>
    </ligand>
</feature>
<dbReference type="GO" id="GO:0003725">
    <property type="term" value="F:double-stranded RNA binding"/>
    <property type="evidence" value="ECO:0007669"/>
    <property type="project" value="UniProtKB-UniRule"/>
</dbReference>
<evidence type="ECO:0000256" key="9">
    <source>
        <dbReference type="ARBA" id="ARBA00022741"/>
    </source>
</evidence>
<keyword evidence="10 13" id="KW-0067">ATP-binding</keyword>
<feature type="binding site" evidence="14">
    <location>
        <position position="60"/>
    </location>
    <ligand>
        <name>ATP</name>
        <dbReference type="ChEBI" id="CHEBI:30616"/>
    </ligand>
</feature>
<evidence type="ECO:0000256" key="3">
    <source>
        <dbReference type="ARBA" id="ARBA00012584"/>
    </source>
</evidence>
<dbReference type="InterPro" id="IPR017945">
    <property type="entry name" value="DHBP_synth_RibB-like_a/b_dom"/>
</dbReference>
<feature type="binding site" evidence="14">
    <location>
        <position position="69"/>
    </location>
    <ligand>
        <name>L-threonine</name>
        <dbReference type="ChEBI" id="CHEBI:57926"/>
    </ligand>
</feature>
<dbReference type="InterPro" id="IPR010923">
    <property type="entry name" value="T(6)A37_SUA5"/>
</dbReference>
<evidence type="ECO:0000256" key="14">
    <source>
        <dbReference type="PIRSR" id="PIRSR004930-1"/>
    </source>
</evidence>
<dbReference type="GO" id="GO:0008033">
    <property type="term" value="P:tRNA processing"/>
    <property type="evidence" value="ECO:0007669"/>
    <property type="project" value="UniProtKB-KW"/>
</dbReference>
<feature type="domain" description="YrdC-like" evidence="15">
    <location>
        <begin position="15"/>
        <end position="201"/>
    </location>
</feature>
<evidence type="ECO:0000256" key="10">
    <source>
        <dbReference type="ARBA" id="ARBA00022840"/>
    </source>
</evidence>
<keyword evidence="9 13" id="KW-0547">Nucleotide-binding</keyword>
<dbReference type="InterPro" id="IPR050156">
    <property type="entry name" value="TC-AMP_synthase_SUA5"/>
</dbReference>
<feature type="binding site" evidence="14">
    <location>
        <position position="124"/>
    </location>
    <ligand>
        <name>L-threonine</name>
        <dbReference type="ChEBI" id="CHEBI:57926"/>
    </ligand>
</feature>
<dbReference type="PANTHER" id="PTHR17490:SF16">
    <property type="entry name" value="THREONYLCARBAMOYL-AMP SYNTHASE"/>
    <property type="match status" value="1"/>
</dbReference>
<feature type="binding site" evidence="14">
    <location>
        <position position="144"/>
    </location>
    <ligand>
        <name>ATP</name>
        <dbReference type="ChEBI" id="CHEBI:30616"/>
    </ligand>
</feature>
<dbReference type="GO" id="GO:0006450">
    <property type="term" value="P:regulation of translational fidelity"/>
    <property type="evidence" value="ECO:0007669"/>
    <property type="project" value="TreeGrafter"/>
</dbReference>
<sequence>MVERELKTEHLQDNAGGISRAAELLRAGALVSFPTETVYGLGANATDDRAVARIFEAKGRPHFNPLIVHLPSVDAVSEYAELSGITHDLAHAFWPGPLTLVLPLKPNGPLSALVSAGLPTVAVRVPAHALAQKVLEAAGVPVAAPSANPSGRISPSTAQHVLDGLSGRIEAVLDGGPCGVGVESTIVGIEPTPVLLRPGGLPVEALEAALGAPLAVRGDGAAINAPGQMTSHYAPNAQMRLNAERVLEGERLLGFGPVDAALNLSPSGDLVEAAANLFGFLHRLDAEGDAPIAVSPIPDHGLGRAINDRLRRAAAPRD</sequence>
<evidence type="ECO:0000256" key="7">
    <source>
        <dbReference type="ARBA" id="ARBA00022694"/>
    </source>
</evidence>
<comment type="similarity">
    <text evidence="2 13">Belongs to the SUA5 family.</text>
</comment>
<keyword evidence="8 13" id="KW-0548">Nucleotidyltransferase</keyword>
<dbReference type="NCBIfam" id="TIGR00057">
    <property type="entry name" value="L-threonylcarbamoyladenylate synthase"/>
    <property type="match status" value="1"/>
</dbReference>
<keyword evidence="7 13" id="KW-0819">tRNA processing</keyword>
<dbReference type="InterPro" id="IPR038385">
    <property type="entry name" value="Sua5/YwlC_C"/>
</dbReference>
<evidence type="ECO:0000256" key="4">
    <source>
        <dbReference type="ARBA" id="ARBA00015492"/>
    </source>
</evidence>
<evidence type="ECO:0000256" key="8">
    <source>
        <dbReference type="ARBA" id="ARBA00022695"/>
    </source>
</evidence>
<evidence type="ECO:0000256" key="12">
    <source>
        <dbReference type="ARBA" id="ARBA00048366"/>
    </source>
</evidence>
<dbReference type="OrthoDB" id="9814580at2"/>
<evidence type="ECO:0000256" key="2">
    <source>
        <dbReference type="ARBA" id="ARBA00007663"/>
    </source>
</evidence>
<dbReference type="EC" id="2.7.7.87" evidence="3 13"/>
<evidence type="ECO:0000259" key="15">
    <source>
        <dbReference type="PROSITE" id="PS51163"/>
    </source>
</evidence>
<reference evidence="16 17" key="1">
    <citation type="submission" date="2019-06" db="EMBL/GenBank/DDBJ databases">
        <title>A novel species of marine bacteria.</title>
        <authorList>
            <person name="Wang Y."/>
        </authorList>
    </citation>
    <scope>NUCLEOTIDE SEQUENCE [LARGE SCALE GENOMIC DNA]</scope>
    <source>
        <strain evidence="16 17">MA1-10</strain>
    </source>
</reference>
<dbReference type="GO" id="GO:0005524">
    <property type="term" value="F:ATP binding"/>
    <property type="evidence" value="ECO:0007669"/>
    <property type="project" value="UniProtKB-UniRule"/>
</dbReference>
<dbReference type="AlphaFoldDB" id="A0A545SN16"/>
<feature type="binding site" evidence="14">
    <location>
        <position position="120"/>
    </location>
    <ligand>
        <name>ATP</name>
        <dbReference type="ChEBI" id="CHEBI:30616"/>
    </ligand>
</feature>
<evidence type="ECO:0000256" key="13">
    <source>
        <dbReference type="PIRNR" id="PIRNR004930"/>
    </source>
</evidence>
<organism evidence="16 17">
    <name type="scientific">Aliiroseovarius halocynthiae</name>
    <dbReference type="NCBI Taxonomy" id="985055"/>
    <lineage>
        <taxon>Bacteria</taxon>
        <taxon>Pseudomonadati</taxon>
        <taxon>Pseudomonadota</taxon>
        <taxon>Alphaproteobacteria</taxon>
        <taxon>Rhodobacterales</taxon>
        <taxon>Paracoccaceae</taxon>
        <taxon>Aliiroseovarius</taxon>
    </lineage>
</organism>